<dbReference type="Gene3D" id="1.25.40.390">
    <property type="match status" value="1"/>
</dbReference>
<evidence type="ECO:0000256" key="5">
    <source>
        <dbReference type="ARBA" id="ARBA00023237"/>
    </source>
</evidence>
<evidence type="ECO:0000313" key="9">
    <source>
        <dbReference type="Proteomes" id="UP000183200"/>
    </source>
</evidence>
<comment type="subcellular location">
    <subcellularLocation>
        <location evidence="1">Cell outer membrane</location>
    </subcellularLocation>
</comment>
<dbReference type="InterPro" id="IPR011990">
    <property type="entry name" value="TPR-like_helical_dom_sf"/>
</dbReference>
<accession>A0A1G9US45</accession>
<dbReference type="AlphaFoldDB" id="A0A1G9US45"/>
<dbReference type="GO" id="GO:0009279">
    <property type="term" value="C:cell outer membrane"/>
    <property type="evidence" value="ECO:0007669"/>
    <property type="project" value="UniProtKB-SubCell"/>
</dbReference>
<protein>
    <submittedName>
        <fullName evidence="8">Starch-binding associating with outer membrane</fullName>
    </submittedName>
</protein>
<keyword evidence="5" id="KW-0998">Cell outer membrane</keyword>
<proteinExistence type="inferred from homology"/>
<evidence type="ECO:0000259" key="6">
    <source>
        <dbReference type="Pfam" id="PF07980"/>
    </source>
</evidence>
<feature type="domain" description="SusD-like N-terminal" evidence="7">
    <location>
        <begin position="93"/>
        <end position="196"/>
    </location>
</feature>
<dbReference type="EMBL" id="FNGY01000004">
    <property type="protein sequence ID" value="SDM62741.1"/>
    <property type="molecule type" value="Genomic_DNA"/>
</dbReference>
<evidence type="ECO:0000256" key="4">
    <source>
        <dbReference type="ARBA" id="ARBA00023136"/>
    </source>
</evidence>
<dbReference type="CDD" id="cd08977">
    <property type="entry name" value="SusD"/>
    <property type="match status" value="1"/>
</dbReference>
<dbReference type="Proteomes" id="UP000183200">
    <property type="component" value="Unassembled WGS sequence"/>
</dbReference>
<gene>
    <name evidence="8" type="ORF">SAMN05421820_104263</name>
</gene>
<sequence length="501" mass="56290">MAVLVLFMLLGGCKKMVDVQSTRAVAEPNMWNKLEDARGALLGIYGLARTAMVDNNAHWIYGDLRAKQFVSPTRQDLKAVIDNHLAASYPTLEALSSWRRWYAVINAANIFIERIPEVKKADLRYTANTMDLDIAQARFLRAFAYFYMVRIWGDVPLIISSHDGKFENKAQNTGSEVLAWAEKELSATLEILPNRYGLSDPKQPGLYYNEGSSRWQGTLARRISAYALLAHIAAWQGDYSKVASNATKVINEAGNAGVTLTDVGSLTNSSGFFSGKRDSHLLGFNFTFEQGEGGMSGHIEELTLASPFVNKAIPDLYIPKDAILDIFNEKKDTRFGLDTLGRPTSDRYFVNFDSRYPVFSKIKVVEGGSASTSPSEAKFSFFSSVALFTRLEDIYLLRAEANSVLGDRQSAIDDLNAIRSSRGLPNYIETTNGLVIDAIFKERKRELMGEGHLWYDLVRYNKIRQNNLAFTELIRNGGIYWPVSEQLLQQNKLLTQNLYWK</sequence>
<evidence type="ECO:0000259" key="7">
    <source>
        <dbReference type="Pfam" id="PF14322"/>
    </source>
</evidence>
<dbReference type="Pfam" id="PF14322">
    <property type="entry name" value="SusD-like_3"/>
    <property type="match status" value="1"/>
</dbReference>
<keyword evidence="9" id="KW-1185">Reference proteome</keyword>
<evidence type="ECO:0000256" key="3">
    <source>
        <dbReference type="ARBA" id="ARBA00022729"/>
    </source>
</evidence>
<keyword evidence="3" id="KW-0732">Signal</keyword>
<dbReference type="Pfam" id="PF07980">
    <property type="entry name" value="SusD_RagB"/>
    <property type="match status" value="1"/>
</dbReference>
<evidence type="ECO:0000256" key="2">
    <source>
        <dbReference type="ARBA" id="ARBA00006275"/>
    </source>
</evidence>
<evidence type="ECO:0000313" key="8">
    <source>
        <dbReference type="EMBL" id="SDM62741.1"/>
    </source>
</evidence>
<dbReference type="InterPro" id="IPR033985">
    <property type="entry name" value="SusD-like_N"/>
</dbReference>
<keyword evidence="4" id="KW-0472">Membrane</keyword>
<organism evidence="8 9">
    <name type="scientific">Pedobacter steynii</name>
    <dbReference type="NCBI Taxonomy" id="430522"/>
    <lineage>
        <taxon>Bacteria</taxon>
        <taxon>Pseudomonadati</taxon>
        <taxon>Bacteroidota</taxon>
        <taxon>Sphingobacteriia</taxon>
        <taxon>Sphingobacteriales</taxon>
        <taxon>Sphingobacteriaceae</taxon>
        <taxon>Pedobacter</taxon>
    </lineage>
</organism>
<evidence type="ECO:0000256" key="1">
    <source>
        <dbReference type="ARBA" id="ARBA00004442"/>
    </source>
</evidence>
<dbReference type="InterPro" id="IPR012944">
    <property type="entry name" value="SusD_RagB_dom"/>
</dbReference>
<reference evidence="9" key="1">
    <citation type="submission" date="2016-10" db="EMBL/GenBank/DDBJ databases">
        <authorList>
            <person name="Varghese N."/>
            <person name="Submissions S."/>
        </authorList>
    </citation>
    <scope>NUCLEOTIDE SEQUENCE [LARGE SCALE GENOMIC DNA]</scope>
    <source>
        <strain evidence="9">DSM 19110</strain>
    </source>
</reference>
<dbReference type="SUPFAM" id="SSF48452">
    <property type="entry name" value="TPR-like"/>
    <property type="match status" value="1"/>
</dbReference>
<feature type="domain" description="RagB/SusD" evidence="6">
    <location>
        <begin position="389"/>
        <end position="467"/>
    </location>
</feature>
<comment type="similarity">
    <text evidence="2">Belongs to the SusD family.</text>
</comment>
<name>A0A1G9US45_9SPHI</name>